<evidence type="ECO:0000256" key="1">
    <source>
        <dbReference type="SAM" id="MobiDB-lite"/>
    </source>
</evidence>
<accession>A0A425D0J6</accession>
<dbReference type="InterPro" id="IPR042228">
    <property type="entry name" value="Dynein_linker_3"/>
</dbReference>
<dbReference type="AlphaFoldDB" id="A0A425D0J6"/>
<dbReference type="EMBL" id="MZMZ02003082">
    <property type="protein sequence ID" value="RQM22840.1"/>
    <property type="molecule type" value="Genomic_DNA"/>
</dbReference>
<dbReference type="Gene3D" id="3.40.50.300">
    <property type="entry name" value="P-loop containing nucleotide triphosphate hydrolases"/>
    <property type="match status" value="1"/>
</dbReference>
<evidence type="ECO:0000313" key="5">
    <source>
        <dbReference type="Proteomes" id="UP000284702"/>
    </source>
</evidence>
<feature type="region of interest" description="Disordered" evidence="1">
    <location>
        <begin position="1"/>
        <end position="25"/>
    </location>
</feature>
<evidence type="ECO:0000313" key="4">
    <source>
        <dbReference type="EMBL" id="RQM22840.1"/>
    </source>
</evidence>
<dbReference type="InterPro" id="IPR042222">
    <property type="entry name" value="Dynein_2_N"/>
</dbReference>
<dbReference type="GO" id="GO:0045505">
    <property type="term" value="F:dynein intermediate chain binding"/>
    <property type="evidence" value="ECO:0007669"/>
    <property type="project" value="InterPro"/>
</dbReference>
<dbReference type="InterPro" id="IPR027417">
    <property type="entry name" value="P-loop_NTPase"/>
</dbReference>
<dbReference type="GO" id="GO:0007018">
    <property type="term" value="P:microtubule-based movement"/>
    <property type="evidence" value="ECO:0007669"/>
    <property type="project" value="InterPro"/>
</dbReference>
<reference evidence="4" key="1">
    <citation type="submission" date="2018-07" db="EMBL/GenBank/DDBJ databases">
        <title>Annotation of Aphanomyces astaci genome assembly.</title>
        <authorList>
            <person name="Studholme D.J."/>
        </authorList>
    </citation>
    <scope>NUCLEOTIDE SEQUENCE [LARGE SCALE GENOMIC DNA]</scope>
    <source>
        <strain evidence="4">Pc</strain>
    </source>
</reference>
<sequence length="1280" mass="145217">MHLSKQNGRKERPNTSSGVKRRPTTPCFLTEGSIAQHDSTTDEPSYSFDDYFKSNWFHDREEWLRISQSNHTYGKSMYFEGAGDITGHWADCQVKEYNAKSGMFSIVFTHSGIEKQVFRVNLLLPAVDDEAAFLRQRDIYFKETRLIYELVRCERFVCNDAGDDDGDLWVLSLKTKGRITQLAIRRHHITQTLAVHGAMLTAMLRGIDADYASVMRRSKIDVVGEGNNSITTPLHSTLVKAYLRQQRLTHWCHKPQIPHRLLAFSKARDKVVATHLDATRASLHLLHRIMTISQRVLPTIRLFHEIQSDYDAAVQTLQSSMHRFTNRIDYILANDLSQAVRHLACDVEQYPLVEISTADIKATLVMDIHRTMQASLEFLSLNCHHQERRIAEMYDQDMKTLAVPPENEATLDVLWTFLSDVDSVVDDRQAQVDSIADRLSSLDAVGYLINHPVGVSTTKFHWTLRGYPSTILLEVKTCQDACEARKKSLSASLFMEKRAFECDVVRLKDAILVLTTKTEWSKDNVEMYADDAQTLHESVEACLRRLQDFARRDRIFGWTPMESTNVTLLQALLEPYFAFWTTSSDFTTSTTTWSKTPFEQLAAKDVVTKVAAWQAQLRVLTVQLGKQSTLQPAIATLHAELDAFCVGMPIVHMAATGAMKGRHWETIVDLLDVDARLIQDDRLLFTLDDLVRGGILSVLEFAHNVHQKALREFQLEQCLQTLKKDWCKPVVHVDKYLLKDTYVVVNFAPLLAMVDDQLITIYQMCSSDDVDPIEADVDEWKVKLLYTQQLLQTWSHVQQSWRAIECFFYKQKEGDSAWQDFAKVESTWRSVMELVRGNPGLAKIADSDNVKEPLEKCLRMLRSVHKVVTCMLDAKRSAFPKLFMVSNFDLAHILSAQRIQDVPPKLNGLFEGIDIFQVDHECIQGITLKTGDTLVLVHPVACTTPERDGWFVDIVHVLMSVDASIKLSIEQLIATTCQNSDGMQVAYKLDLPLQVILVVLQIKWVAMMEAEMDNQPLNVTGHDHVLEVLLALEKGLIHTIRTGPTDVKVATILAKVVSLVHHTKALAQCSTHSFDWLSQPRRYLHYARPKPAHVIQVLDTEMHYQNEFLCIRQPQSNVSTDKMLYSVFMSMRHLRGVMLQGFHMVHTAVYLTQSIGASLVVEVLSKESKWTTLGHVLKGAAASGSWLLLHRMNDAPSPLLSILTQVMVHFAASHALHVLHLPQYPKAELHPSFALLCTLNSHRTCAPLPTSLSAAFMPCSVVQPCLLQYTMSTLYVFGFT</sequence>
<dbReference type="PANTHER" id="PTHR45703">
    <property type="entry name" value="DYNEIN HEAVY CHAIN"/>
    <property type="match status" value="1"/>
</dbReference>
<dbReference type="Pfam" id="PF12774">
    <property type="entry name" value="AAA_6"/>
    <property type="match status" value="1"/>
</dbReference>
<dbReference type="Gene3D" id="1.20.140.100">
    <property type="entry name" value="Dynein heavy chain, N-terminal domain 2"/>
    <property type="match status" value="1"/>
</dbReference>
<keyword evidence="5" id="KW-1185">Reference proteome</keyword>
<evidence type="ECO:0000259" key="3">
    <source>
        <dbReference type="Pfam" id="PF12774"/>
    </source>
</evidence>
<name>A0A425D0J6_APHAT</name>
<dbReference type="Gene3D" id="1.20.58.1120">
    <property type="match status" value="1"/>
</dbReference>
<dbReference type="PANTHER" id="PTHR45703:SF36">
    <property type="entry name" value="DYNEIN HEAVY CHAIN, CYTOPLASMIC"/>
    <property type="match status" value="1"/>
</dbReference>
<dbReference type="InterPro" id="IPR013602">
    <property type="entry name" value="Dynein_heavy_linker"/>
</dbReference>
<evidence type="ECO:0008006" key="6">
    <source>
        <dbReference type="Google" id="ProtNLM"/>
    </source>
</evidence>
<dbReference type="GO" id="GO:0030286">
    <property type="term" value="C:dynein complex"/>
    <property type="evidence" value="ECO:0007669"/>
    <property type="project" value="InterPro"/>
</dbReference>
<dbReference type="Gene3D" id="1.10.287.2620">
    <property type="match status" value="1"/>
</dbReference>
<comment type="caution">
    <text evidence="4">The sequence shown here is derived from an EMBL/GenBank/DDBJ whole genome shotgun (WGS) entry which is preliminary data.</text>
</comment>
<dbReference type="GO" id="GO:0005524">
    <property type="term" value="F:ATP binding"/>
    <property type="evidence" value="ECO:0007669"/>
    <property type="project" value="InterPro"/>
</dbReference>
<gene>
    <name evidence="4" type="ORF">B5M09_001247</name>
</gene>
<organism evidence="4 5">
    <name type="scientific">Aphanomyces astaci</name>
    <name type="common">Crayfish plague agent</name>
    <dbReference type="NCBI Taxonomy" id="112090"/>
    <lineage>
        <taxon>Eukaryota</taxon>
        <taxon>Sar</taxon>
        <taxon>Stramenopiles</taxon>
        <taxon>Oomycota</taxon>
        <taxon>Saprolegniomycetes</taxon>
        <taxon>Saprolegniales</taxon>
        <taxon>Verrucalvaceae</taxon>
        <taxon>Aphanomyces</taxon>
    </lineage>
</organism>
<dbReference type="VEuPathDB" id="FungiDB:H257_15615"/>
<feature type="domain" description="Dynein heavy chain linker" evidence="2">
    <location>
        <begin position="570"/>
        <end position="974"/>
    </location>
</feature>
<dbReference type="Gene3D" id="3.20.180.20">
    <property type="entry name" value="Dynein heavy chain, N-terminal domain 2"/>
    <property type="match status" value="1"/>
</dbReference>
<evidence type="ECO:0000259" key="2">
    <source>
        <dbReference type="Pfam" id="PF08393"/>
    </source>
</evidence>
<dbReference type="InterPro" id="IPR026983">
    <property type="entry name" value="DHC"/>
</dbReference>
<proteinExistence type="predicted"/>
<dbReference type="InterPro" id="IPR035699">
    <property type="entry name" value="AAA_6"/>
</dbReference>
<dbReference type="GO" id="GO:0051959">
    <property type="term" value="F:dynein light intermediate chain binding"/>
    <property type="evidence" value="ECO:0007669"/>
    <property type="project" value="InterPro"/>
</dbReference>
<feature type="domain" description="Dynein heavy chain hydrolytic ATP-binding dynein motor region" evidence="3">
    <location>
        <begin position="1149"/>
        <end position="1280"/>
    </location>
</feature>
<dbReference type="Pfam" id="PF08393">
    <property type="entry name" value="DHC_N2"/>
    <property type="match status" value="1"/>
</dbReference>
<protein>
    <recommendedName>
        <fullName evidence="6">Dynein heavy chain linker domain-containing protein</fullName>
    </recommendedName>
</protein>
<dbReference type="Proteomes" id="UP000284702">
    <property type="component" value="Unassembled WGS sequence"/>
</dbReference>